<organism evidence="1 2">
    <name type="scientific">Dentiscutata erythropus</name>
    <dbReference type="NCBI Taxonomy" id="1348616"/>
    <lineage>
        <taxon>Eukaryota</taxon>
        <taxon>Fungi</taxon>
        <taxon>Fungi incertae sedis</taxon>
        <taxon>Mucoromycota</taxon>
        <taxon>Glomeromycotina</taxon>
        <taxon>Glomeromycetes</taxon>
        <taxon>Diversisporales</taxon>
        <taxon>Gigasporaceae</taxon>
        <taxon>Dentiscutata</taxon>
    </lineage>
</organism>
<reference evidence="1" key="1">
    <citation type="submission" date="2021-06" db="EMBL/GenBank/DDBJ databases">
        <authorList>
            <person name="Kallberg Y."/>
            <person name="Tangrot J."/>
            <person name="Rosling A."/>
        </authorList>
    </citation>
    <scope>NUCLEOTIDE SEQUENCE</scope>
    <source>
        <strain evidence="1">MA453B</strain>
    </source>
</reference>
<evidence type="ECO:0000313" key="2">
    <source>
        <dbReference type="Proteomes" id="UP000789405"/>
    </source>
</evidence>
<name>A0A9N9IMB7_9GLOM</name>
<dbReference type="EMBL" id="CAJVPY010013206">
    <property type="protein sequence ID" value="CAG8739189.1"/>
    <property type="molecule type" value="Genomic_DNA"/>
</dbReference>
<dbReference type="OrthoDB" id="2410764at2759"/>
<sequence length="111" mass="12663">IQEEIRTLLNTSIPLQSIRFRANSSKSSQPSSVSTLLFSTISTFKEYEIYPNAATQKASYEKIETAKNKIIKFESLYNIASDISIRSDLFARIQDQKNIIKTNDKKIEALK</sequence>
<keyword evidence="2" id="KW-1185">Reference proteome</keyword>
<dbReference type="AlphaFoldDB" id="A0A9N9IMB7"/>
<dbReference type="Proteomes" id="UP000789405">
    <property type="component" value="Unassembled WGS sequence"/>
</dbReference>
<feature type="non-terminal residue" evidence="1">
    <location>
        <position position="1"/>
    </location>
</feature>
<gene>
    <name evidence="1" type="ORF">DERYTH_LOCUS15848</name>
</gene>
<protein>
    <submittedName>
        <fullName evidence="1">14304_t:CDS:1</fullName>
    </submittedName>
</protein>
<comment type="caution">
    <text evidence="1">The sequence shown here is derived from an EMBL/GenBank/DDBJ whole genome shotgun (WGS) entry which is preliminary data.</text>
</comment>
<evidence type="ECO:0000313" key="1">
    <source>
        <dbReference type="EMBL" id="CAG8739189.1"/>
    </source>
</evidence>
<accession>A0A9N9IMB7</accession>
<proteinExistence type="predicted"/>